<dbReference type="OrthoDB" id="5384455at2759"/>
<reference evidence="1 2" key="1">
    <citation type="journal article" date="2018" name="Nat. Ecol. Evol.">
        <title>Pezizomycetes genomes reveal the molecular basis of ectomycorrhizal truffle lifestyle.</title>
        <authorList>
            <person name="Murat C."/>
            <person name="Payen T."/>
            <person name="Noel B."/>
            <person name="Kuo A."/>
            <person name="Morin E."/>
            <person name="Chen J."/>
            <person name="Kohler A."/>
            <person name="Krizsan K."/>
            <person name="Balestrini R."/>
            <person name="Da Silva C."/>
            <person name="Montanini B."/>
            <person name="Hainaut M."/>
            <person name="Levati E."/>
            <person name="Barry K.W."/>
            <person name="Belfiori B."/>
            <person name="Cichocki N."/>
            <person name="Clum A."/>
            <person name="Dockter R.B."/>
            <person name="Fauchery L."/>
            <person name="Guy J."/>
            <person name="Iotti M."/>
            <person name="Le Tacon F."/>
            <person name="Lindquist E.A."/>
            <person name="Lipzen A."/>
            <person name="Malagnac F."/>
            <person name="Mello A."/>
            <person name="Molinier V."/>
            <person name="Miyauchi S."/>
            <person name="Poulain J."/>
            <person name="Riccioni C."/>
            <person name="Rubini A."/>
            <person name="Sitrit Y."/>
            <person name="Splivallo R."/>
            <person name="Traeger S."/>
            <person name="Wang M."/>
            <person name="Zifcakova L."/>
            <person name="Wipf D."/>
            <person name="Zambonelli A."/>
            <person name="Paolocci F."/>
            <person name="Nowrousian M."/>
            <person name="Ottonello S."/>
            <person name="Baldrian P."/>
            <person name="Spatafora J.W."/>
            <person name="Henrissat B."/>
            <person name="Nagy L.G."/>
            <person name="Aury J.M."/>
            <person name="Wincker P."/>
            <person name="Grigoriev I.V."/>
            <person name="Bonfante P."/>
            <person name="Martin F.M."/>
        </authorList>
    </citation>
    <scope>NUCLEOTIDE SEQUENCE [LARGE SCALE GENOMIC DNA]</scope>
    <source>
        <strain evidence="1 2">120613-1</strain>
    </source>
</reference>
<feature type="non-terminal residue" evidence="1">
    <location>
        <position position="1"/>
    </location>
</feature>
<evidence type="ECO:0000313" key="2">
    <source>
        <dbReference type="Proteomes" id="UP000276215"/>
    </source>
</evidence>
<feature type="non-terminal residue" evidence="1">
    <location>
        <position position="158"/>
    </location>
</feature>
<dbReference type="STRING" id="1336337.A0A3N4JCU6"/>
<protein>
    <submittedName>
        <fullName evidence="1">Uncharacterized protein</fullName>
    </submittedName>
</protein>
<proteinExistence type="predicted"/>
<name>A0A3N4JCU6_9PEZI</name>
<evidence type="ECO:0000313" key="1">
    <source>
        <dbReference type="EMBL" id="RPA96093.1"/>
    </source>
</evidence>
<keyword evidence="2" id="KW-1185">Reference proteome</keyword>
<sequence>DESKFYGPYNVLLNYLFPFEEEYVVVPQYKRSAELKSVDFTTIFLVRHKHHPVFVVVVKSSGSLRHISSRQEADLQMRERLVPLFEDVEIETLYGASAMGTKLCLYTLDMASRWLKPYVIDSNPEFLTDTAPADRWNVDIMTPEGEERLREVVRHIKE</sequence>
<dbReference type="AlphaFoldDB" id="A0A3N4JCU6"/>
<gene>
    <name evidence="1" type="ORF">L873DRAFT_1616262</name>
</gene>
<dbReference type="EMBL" id="ML120418">
    <property type="protein sequence ID" value="RPA96093.1"/>
    <property type="molecule type" value="Genomic_DNA"/>
</dbReference>
<accession>A0A3N4JCU6</accession>
<organism evidence="1 2">
    <name type="scientific">Choiromyces venosus 120613-1</name>
    <dbReference type="NCBI Taxonomy" id="1336337"/>
    <lineage>
        <taxon>Eukaryota</taxon>
        <taxon>Fungi</taxon>
        <taxon>Dikarya</taxon>
        <taxon>Ascomycota</taxon>
        <taxon>Pezizomycotina</taxon>
        <taxon>Pezizomycetes</taxon>
        <taxon>Pezizales</taxon>
        <taxon>Tuberaceae</taxon>
        <taxon>Choiromyces</taxon>
    </lineage>
</organism>
<dbReference type="Proteomes" id="UP000276215">
    <property type="component" value="Unassembled WGS sequence"/>
</dbReference>